<dbReference type="GO" id="GO:0005886">
    <property type="term" value="C:plasma membrane"/>
    <property type="evidence" value="ECO:0007669"/>
    <property type="project" value="TreeGrafter"/>
</dbReference>
<feature type="transmembrane region" description="Helical" evidence="4">
    <location>
        <begin position="122"/>
        <end position="143"/>
    </location>
</feature>
<dbReference type="PANTHER" id="PTHR12483">
    <property type="entry name" value="SOLUTE CARRIER FAMILY 31 COPPER TRANSPORTERS"/>
    <property type="match status" value="1"/>
</dbReference>
<comment type="subcellular location">
    <subcellularLocation>
        <location evidence="4">Membrane</location>
        <topology evidence="4">Multi-pass membrane protein</topology>
    </subcellularLocation>
</comment>
<reference evidence="5 6" key="1">
    <citation type="journal article" date="2014" name="BMC Genomics">
        <title>Comparative genomics of the major fungal agents of human and animal Sporotrichosis: Sporothrix schenckii and Sporothrix brasiliensis.</title>
        <authorList>
            <person name="Teixeira M.M."/>
            <person name="de Almeida L.G."/>
            <person name="Kubitschek-Barreira P."/>
            <person name="Alves F.L."/>
            <person name="Kioshima E.S."/>
            <person name="Abadio A.K."/>
            <person name="Fernandes L."/>
            <person name="Derengowski L.S."/>
            <person name="Ferreira K.S."/>
            <person name="Souza R.C."/>
            <person name="Ruiz J.C."/>
            <person name="de Andrade N.C."/>
            <person name="Paes H.C."/>
            <person name="Nicola A.M."/>
            <person name="Albuquerque P."/>
            <person name="Gerber A.L."/>
            <person name="Martins V.P."/>
            <person name="Peconick L.D."/>
            <person name="Neto A.V."/>
            <person name="Chaucanez C.B."/>
            <person name="Silva P.A."/>
            <person name="Cunha O.L."/>
            <person name="de Oliveira F.F."/>
            <person name="dos Santos T.C."/>
            <person name="Barros A.L."/>
            <person name="Soares M.A."/>
            <person name="de Oliveira L.M."/>
            <person name="Marini M.M."/>
            <person name="Villalobos-Duno H."/>
            <person name="Cunha M.M."/>
            <person name="de Hoog S."/>
            <person name="da Silveira J.F."/>
            <person name="Henrissat B."/>
            <person name="Nino-Vega G.A."/>
            <person name="Cisalpino P.S."/>
            <person name="Mora-Montes H.M."/>
            <person name="Almeida S.R."/>
            <person name="Stajich J.E."/>
            <person name="Lopes-Bezerra L.M."/>
            <person name="Vasconcelos A.T."/>
            <person name="Felipe M.S."/>
        </authorList>
    </citation>
    <scope>NUCLEOTIDE SEQUENCE [LARGE SCALE GENOMIC DNA]</scope>
    <source>
        <strain evidence="5 6">5110</strain>
    </source>
</reference>
<comment type="caution">
    <text evidence="5">The sequence shown here is derived from an EMBL/GenBank/DDBJ whole genome shotgun (WGS) entry which is preliminary data.</text>
</comment>
<name>A0A0C2FN69_9PEZI</name>
<dbReference type="HOGENOM" id="CLU_090404_1_0_1"/>
<dbReference type="OrthoDB" id="73901at2759"/>
<evidence type="ECO:0000256" key="2">
    <source>
        <dbReference type="ARBA" id="ARBA00022989"/>
    </source>
</evidence>
<keyword evidence="4" id="KW-0186">Copper</keyword>
<feature type="transmembrane region" description="Helical" evidence="4">
    <location>
        <begin position="66"/>
        <end position="87"/>
    </location>
</feature>
<dbReference type="PANTHER" id="PTHR12483:SF120">
    <property type="entry name" value="HIGH-AFFINITY COPPER TRANSPORTER CTRA2"/>
    <property type="match status" value="1"/>
</dbReference>
<keyword evidence="3 4" id="KW-0472">Membrane</keyword>
<dbReference type="InterPro" id="IPR007274">
    <property type="entry name" value="Cop_transporter"/>
</dbReference>
<evidence type="ECO:0000256" key="4">
    <source>
        <dbReference type="RuleBase" id="RU367022"/>
    </source>
</evidence>
<keyword evidence="2 4" id="KW-1133">Transmembrane helix</keyword>
<keyword evidence="4" id="KW-0406">Ion transport</keyword>
<evidence type="ECO:0000256" key="3">
    <source>
        <dbReference type="ARBA" id="ARBA00023136"/>
    </source>
</evidence>
<evidence type="ECO:0000256" key="1">
    <source>
        <dbReference type="ARBA" id="ARBA00022692"/>
    </source>
</evidence>
<accession>A0A0C2FN69</accession>
<evidence type="ECO:0000313" key="5">
    <source>
        <dbReference type="EMBL" id="KIH92473.1"/>
    </source>
</evidence>
<organism evidence="5 6">
    <name type="scientific">Sporothrix brasiliensis 5110</name>
    <dbReference type="NCBI Taxonomy" id="1398154"/>
    <lineage>
        <taxon>Eukaryota</taxon>
        <taxon>Fungi</taxon>
        <taxon>Dikarya</taxon>
        <taxon>Ascomycota</taxon>
        <taxon>Pezizomycotina</taxon>
        <taxon>Sordariomycetes</taxon>
        <taxon>Sordariomycetidae</taxon>
        <taxon>Ophiostomatales</taxon>
        <taxon>Ophiostomataceae</taxon>
        <taxon>Sporothrix</taxon>
    </lineage>
</organism>
<gene>
    <name evidence="5" type="ORF">SPBR_09140</name>
</gene>
<keyword evidence="4" id="KW-0187">Copper transport</keyword>
<evidence type="ECO:0000313" key="6">
    <source>
        <dbReference type="Proteomes" id="UP000031575"/>
    </source>
</evidence>
<keyword evidence="1 4" id="KW-0812">Transmembrane</keyword>
<dbReference type="Proteomes" id="UP000031575">
    <property type="component" value="Unassembled WGS sequence"/>
</dbReference>
<comment type="similarity">
    <text evidence="4">Belongs to the copper transporter (Ctr) (TC 1.A.56) family. SLC31A subfamily.</text>
</comment>
<proteinExistence type="inferred from homology"/>
<feature type="transmembrane region" description="Helical" evidence="4">
    <location>
        <begin position="149"/>
        <end position="167"/>
    </location>
</feature>
<dbReference type="Pfam" id="PF04145">
    <property type="entry name" value="Ctr"/>
    <property type="match status" value="1"/>
</dbReference>
<dbReference type="VEuPathDB" id="FungiDB:SPBR_09140"/>
<keyword evidence="6" id="KW-1185">Reference proteome</keyword>
<dbReference type="RefSeq" id="XP_040620483.1">
    <property type="nucleotide sequence ID" value="XM_040767266.1"/>
</dbReference>
<keyword evidence="4" id="KW-0813">Transport</keyword>
<dbReference type="GeneID" id="63682187"/>
<protein>
    <recommendedName>
        <fullName evidence="4">Copper transport protein</fullName>
    </recommendedName>
</protein>
<dbReference type="AlphaFoldDB" id="A0A0C2FN69"/>
<dbReference type="GO" id="GO:0005375">
    <property type="term" value="F:copper ion transmembrane transporter activity"/>
    <property type="evidence" value="ECO:0007669"/>
    <property type="project" value="UniProtKB-UniRule"/>
</dbReference>
<dbReference type="EMBL" id="AWTV01000006">
    <property type="protein sequence ID" value="KIH92473.1"/>
    <property type="molecule type" value="Genomic_DNA"/>
</dbReference>
<sequence>MTMAMASTGTMAMSMASTTPTAMSMPMSMSGSSSDLMGMSMMSMTFFYSVVTPLYSTAWTPATTGQYAGTCIFLIVLAVIHRALVAFRAAIFARTHLPGHASAVDVEKEKASLRRFNAGRELVRGVVEAITGGISYLLMIAVMTMNVGYFASVIAGLFLGGFLVGRFDDAPAHC</sequence>